<reference evidence="1" key="2">
    <citation type="submission" date="2014-01" db="EMBL/GenBank/DDBJ databases">
        <authorList>
            <person name="Aslett M."/>
        </authorList>
    </citation>
    <scope>NUCLEOTIDE SEQUENCE [LARGE SCALE GENOMIC DNA]</scope>
    <source>
        <strain evidence="1">DB27</strain>
    </source>
</reference>
<dbReference type="Gene3D" id="3.30.300.210">
    <property type="entry name" value="Nutrient germinant receptor protein C, domain 3"/>
    <property type="match status" value="1"/>
</dbReference>
<sequence>MPIHKVKRIAENLVEKEIKMTYQKGIEKGIDTYQLSHLLYRDHLNLWKEYQQKGMIPLQNNTLDLNVSINIYTNGKSKIKHIKNAEI</sequence>
<dbReference type="EMBL" id="HG810024">
    <property type="protein sequence ID" value="CDN39618.1"/>
    <property type="molecule type" value="Genomic_DNA"/>
</dbReference>
<reference evidence="1" key="1">
    <citation type="submission" date="2014-01" db="EMBL/GenBank/DDBJ databases">
        <title>Draft genome sequence of highly nematicidal Bacillus thuringiensis DB27.</title>
        <authorList>
            <person name="Iatsenko I."/>
            <person name="Pickard D."/>
            <person name="Corton C."/>
            <person name="Dougan G."/>
            <person name="Sommer R.J."/>
        </authorList>
    </citation>
    <scope>NUCLEOTIDE SEQUENCE [LARGE SCALE GENOMIC DNA]</scope>
    <source>
        <strain evidence="1">DB27</strain>
    </source>
</reference>
<organism evidence="1">
    <name type="scientific">Bacillus thuringiensis DB27</name>
    <dbReference type="NCBI Taxonomy" id="1431339"/>
    <lineage>
        <taxon>Bacteria</taxon>
        <taxon>Bacillati</taxon>
        <taxon>Bacillota</taxon>
        <taxon>Bacilli</taxon>
        <taxon>Bacillales</taxon>
        <taxon>Bacillaceae</taxon>
        <taxon>Bacillus</taxon>
        <taxon>Bacillus cereus group</taxon>
    </lineage>
</organism>
<dbReference type="Proteomes" id="UP000030682">
    <property type="component" value="Unassembled WGS sequence"/>
</dbReference>
<dbReference type="InterPro" id="IPR038501">
    <property type="entry name" value="Spore_GerAC_C_sf"/>
</dbReference>
<protein>
    <submittedName>
        <fullName evidence="1">Uncharacterized protein</fullName>
    </submittedName>
</protein>
<dbReference type="HOGENOM" id="CLU_190471_0_0_9"/>
<proteinExistence type="predicted"/>
<name>W8YDN7_BACTU</name>
<dbReference type="AlphaFoldDB" id="W8YDN7"/>
<gene>
    <name evidence="1" type="ORF">BTDB27_p000281</name>
</gene>
<accession>W8YDN7</accession>
<evidence type="ECO:0000313" key="1">
    <source>
        <dbReference type="EMBL" id="CDN39618.1"/>
    </source>
</evidence>